<keyword evidence="8" id="KW-1185">Reference proteome</keyword>
<dbReference type="Gene3D" id="3.60.21.10">
    <property type="match status" value="1"/>
</dbReference>
<evidence type="ECO:0000256" key="2">
    <source>
        <dbReference type="ARBA" id="ARBA00013365"/>
    </source>
</evidence>
<feature type="domain" description="Calcineurin-like phosphoesterase" evidence="6">
    <location>
        <begin position="5"/>
        <end position="196"/>
    </location>
</feature>
<reference evidence="7 8" key="1">
    <citation type="submission" date="2020-07" db="EMBL/GenBank/DDBJ databases">
        <title>non toxigenic Corynebacterium sp. nov from a clinical source.</title>
        <authorList>
            <person name="Bernier A.-M."/>
            <person name="Bernard K."/>
        </authorList>
    </citation>
    <scope>NUCLEOTIDE SEQUENCE [LARGE SCALE GENOMIC DNA]</scope>
    <source>
        <strain evidence="8">NML 93-0612</strain>
    </source>
</reference>
<sequence length="373" mass="39851">MTEITFLHTSDWQLGMTRWFLDDDAQARFDAARLAAIKKLGQTALEHGCAFIVVAGDVFDANSLERRTLARALDTLSELPVPVYLLPGNHDPLTADSVFYSTTDIAGVTVLSDSKPVSVAPGVEIVGAPLLSKRATTDLVSAAIEPLAPYDGVRILVGHGQVASRGDIKPDLIDLARVETALNDGTLTYVALGDTHSTESLGTTGRVWFSGSPEVTDFHDHATAGGGESNSGNALVVTATENSVDVSEIPIGTWTFDALDWELLSSDDVDAFLGTLKDYPNKPCTAIKYGLRGTLDVPTMQRLEQGLDDLEPVFASLKPRERLMDLVLAPQPEDLAELSIAGYARAALDELIDSSDPAADSAVRLMFRLAKGA</sequence>
<evidence type="ECO:0000256" key="4">
    <source>
        <dbReference type="ARBA" id="ARBA00022801"/>
    </source>
</evidence>
<dbReference type="RefSeq" id="WP_182385859.1">
    <property type="nucleotide sequence ID" value="NZ_CP059833.1"/>
</dbReference>
<dbReference type="Proteomes" id="UP000515570">
    <property type="component" value="Chromosome"/>
</dbReference>
<name>A0A7G5FEL1_9CORY</name>
<dbReference type="GO" id="GO:0004527">
    <property type="term" value="F:exonuclease activity"/>
    <property type="evidence" value="ECO:0007669"/>
    <property type="project" value="UniProtKB-KW"/>
</dbReference>
<keyword evidence="5 7" id="KW-0269">Exonuclease</keyword>
<keyword evidence="3" id="KW-0540">Nuclease</keyword>
<dbReference type="PIRSF" id="PIRSF033093">
    <property type="entry name" value="UCP_ML1119"/>
    <property type="match status" value="1"/>
</dbReference>
<protein>
    <recommendedName>
        <fullName evidence="2">Nuclease SbcCD subunit D</fullName>
    </recommendedName>
</protein>
<proteinExistence type="inferred from homology"/>
<dbReference type="InterPro" id="IPR004843">
    <property type="entry name" value="Calcineurin-like_PHP"/>
</dbReference>
<gene>
    <name evidence="7" type="ORF">HW450_12080</name>
</gene>
<dbReference type="InterPro" id="IPR029052">
    <property type="entry name" value="Metallo-depent_PP-like"/>
</dbReference>
<evidence type="ECO:0000313" key="7">
    <source>
        <dbReference type="EMBL" id="QMV85052.1"/>
    </source>
</evidence>
<dbReference type="InterPro" id="IPR014577">
    <property type="entry name" value="UCP033093_metalloPase"/>
</dbReference>
<dbReference type="PANTHER" id="PTHR30337">
    <property type="entry name" value="COMPONENT OF ATP-DEPENDENT DSDNA EXONUCLEASE"/>
    <property type="match status" value="1"/>
</dbReference>
<comment type="similarity">
    <text evidence="1">Belongs to the SbcD family.</text>
</comment>
<dbReference type="InterPro" id="IPR050535">
    <property type="entry name" value="DNA_Repair-Maintenance_Comp"/>
</dbReference>
<evidence type="ECO:0000313" key="8">
    <source>
        <dbReference type="Proteomes" id="UP000515570"/>
    </source>
</evidence>
<dbReference type="CDD" id="cd00840">
    <property type="entry name" value="MPP_Mre11_N"/>
    <property type="match status" value="1"/>
</dbReference>
<dbReference type="EMBL" id="CP059833">
    <property type="protein sequence ID" value="QMV85052.1"/>
    <property type="molecule type" value="Genomic_DNA"/>
</dbReference>
<dbReference type="Pfam" id="PF00149">
    <property type="entry name" value="Metallophos"/>
    <property type="match status" value="1"/>
</dbReference>
<dbReference type="InterPro" id="IPR041796">
    <property type="entry name" value="Mre11_N"/>
</dbReference>
<evidence type="ECO:0000256" key="3">
    <source>
        <dbReference type="ARBA" id="ARBA00022722"/>
    </source>
</evidence>
<dbReference type="PANTHER" id="PTHR30337:SF0">
    <property type="entry name" value="NUCLEASE SBCCD SUBUNIT D"/>
    <property type="match status" value="1"/>
</dbReference>
<evidence type="ECO:0000256" key="1">
    <source>
        <dbReference type="ARBA" id="ARBA00010555"/>
    </source>
</evidence>
<keyword evidence="4" id="KW-0378">Hydrolase</keyword>
<evidence type="ECO:0000259" key="6">
    <source>
        <dbReference type="Pfam" id="PF00149"/>
    </source>
</evidence>
<dbReference type="AlphaFoldDB" id="A0A7G5FEL1"/>
<organism evidence="7 8">
    <name type="scientific">Corynebacterium hindlerae</name>
    <dbReference type="NCBI Taxonomy" id="699041"/>
    <lineage>
        <taxon>Bacteria</taxon>
        <taxon>Bacillati</taxon>
        <taxon>Actinomycetota</taxon>
        <taxon>Actinomycetes</taxon>
        <taxon>Mycobacteriales</taxon>
        <taxon>Corynebacteriaceae</taxon>
        <taxon>Corynebacterium</taxon>
    </lineage>
</organism>
<accession>A0A7G5FEL1</accession>
<dbReference type="SUPFAM" id="SSF56300">
    <property type="entry name" value="Metallo-dependent phosphatases"/>
    <property type="match status" value="1"/>
</dbReference>
<evidence type="ECO:0000256" key="5">
    <source>
        <dbReference type="ARBA" id="ARBA00022839"/>
    </source>
</evidence>